<feature type="region of interest" description="Disordered" evidence="1">
    <location>
        <begin position="54"/>
        <end position="76"/>
    </location>
</feature>
<keyword evidence="2" id="KW-1185">Reference proteome</keyword>
<name>A0A1I7Y9N6_9BILA</name>
<organism evidence="2 3">
    <name type="scientific">Steinernema glaseri</name>
    <dbReference type="NCBI Taxonomy" id="37863"/>
    <lineage>
        <taxon>Eukaryota</taxon>
        <taxon>Metazoa</taxon>
        <taxon>Ecdysozoa</taxon>
        <taxon>Nematoda</taxon>
        <taxon>Chromadorea</taxon>
        <taxon>Rhabditida</taxon>
        <taxon>Tylenchina</taxon>
        <taxon>Panagrolaimomorpha</taxon>
        <taxon>Strongyloidoidea</taxon>
        <taxon>Steinernematidae</taxon>
        <taxon>Steinernema</taxon>
    </lineage>
</organism>
<protein>
    <submittedName>
        <fullName evidence="3">Conserved domain protein</fullName>
    </submittedName>
</protein>
<evidence type="ECO:0000256" key="1">
    <source>
        <dbReference type="SAM" id="MobiDB-lite"/>
    </source>
</evidence>
<dbReference type="WBParaSite" id="L893_g14088.t1">
    <property type="protein sequence ID" value="L893_g14088.t1"/>
    <property type="gene ID" value="L893_g14088"/>
</dbReference>
<proteinExistence type="predicted"/>
<dbReference type="AlphaFoldDB" id="A0A1I7Y9N6"/>
<accession>A0A1I7Y9N6</accession>
<reference evidence="3" key="1">
    <citation type="submission" date="2016-11" db="UniProtKB">
        <authorList>
            <consortium name="WormBaseParasite"/>
        </authorList>
    </citation>
    <scope>IDENTIFICATION</scope>
</reference>
<evidence type="ECO:0000313" key="3">
    <source>
        <dbReference type="WBParaSite" id="L893_g14088.t1"/>
    </source>
</evidence>
<evidence type="ECO:0000313" key="2">
    <source>
        <dbReference type="Proteomes" id="UP000095287"/>
    </source>
</evidence>
<sequence>MTPVLFCDSREEMAGDRPLSVFFCFCDNDANVAFGRRPMSTAVGTPEVRSLCGTTIAPAGVDPNNRRRSSTERISL</sequence>
<dbReference type="Proteomes" id="UP000095287">
    <property type="component" value="Unplaced"/>
</dbReference>